<comment type="caution">
    <text evidence="2">The sequence shown here is derived from an EMBL/GenBank/DDBJ whole genome shotgun (WGS) entry which is preliminary data.</text>
</comment>
<evidence type="ECO:0000256" key="1">
    <source>
        <dbReference type="SAM" id="SignalP"/>
    </source>
</evidence>
<sequence length="286" mass="31819">MNLPVARIFLTLVIAAFAHVANAQQETAKDSVALWVRTMNGNEYVGYLEIRNSSEIQLRTADLGIVTIPFDQIRKIREVDPKNVNRPFPDFYSAFKSKYFTIQSARMLNKGDGYYQNGILLYNQAAFGITDHWSVSVSTFIPFALWFSTKAGFSISEGVHIAGNVSLGTQFEEGTGGTGSVGLFSGIITVGKNRFQATFGAGVLLEDGAFQNRAALQFGAMYQTGRRGYVIFEGNILDSDEFFDRTYLMGGRTRIRRIAIDYGVGFIDDNSDFLFLYPYVGIILPF</sequence>
<proteinExistence type="predicted"/>
<keyword evidence="3" id="KW-1185">Reference proteome</keyword>
<dbReference type="EMBL" id="JAIXNE010000001">
    <property type="protein sequence ID" value="MCA6074255.1"/>
    <property type="molecule type" value="Genomic_DNA"/>
</dbReference>
<evidence type="ECO:0000313" key="2">
    <source>
        <dbReference type="EMBL" id="MCA6074255.1"/>
    </source>
</evidence>
<feature type="chain" id="PRO_5040830391" evidence="1">
    <location>
        <begin position="24"/>
        <end position="286"/>
    </location>
</feature>
<keyword evidence="1" id="KW-0732">Signal</keyword>
<dbReference type="AlphaFoldDB" id="A0A9X1KW14"/>
<dbReference type="Proteomes" id="UP001139409">
    <property type="component" value="Unassembled WGS sequence"/>
</dbReference>
<organism evidence="2 3">
    <name type="scientific">Fulvivirga sedimenti</name>
    <dbReference type="NCBI Taxonomy" id="2879465"/>
    <lineage>
        <taxon>Bacteria</taxon>
        <taxon>Pseudomonadati</taxon>
        <taxon>Bacteroidota</taxon>
        <taxon>Cytophagia</taxon>
        <taxon>Cytophagales</taxon>
        <taxon>Fulvivirgaceae</taxon>
        <taxon>Fulvivirga</taxon>
    </lineage>
</organism>
<reference evidence="2" key="1">
    <citation type="submission" date="2021-09" db="EMBL/GenBank/DDBJ databases">
        <title>Fulvivirga sp. isolated from coastal sediment.</title>
        <authorList>
            <person name="Yu H."/>
        </authorList>
    </citation>
    <scope>NUCLEOTIDE SEQUENCE</scope>
    <source>
        <strain evidence="2">1062</strain>
    </source>
</reference>
<dbReference type="RefSeq" id="WP_225697351.1">
    <property type="nucleotide sequence ID" value="NZ_JAIXNE010000001.1"/>
</dbReference>
<gene>
    <name evidence="2" type="ORF">LDX50_05210</name>
</gene>
<name>A0A9X1KW14_9BACT</name>
<evidence type="ECO:0000313" key="3">
    <source>
        <dbReference type="Proteomes" id="UP001139409"/>
    </source>
</evidence>
<feature type="signal peptide" evidence="1">
    <location>
        <begin position="1"/>
        <end position="23"/>
    </location>
</feature>
<protein>
    <submittedName>
        <fullName evidence="2">Uncharacterized protein</fullName>
    </submittedName>
</protein>
<accession>A0A9X1KW14</accession>